<name>A0A6H1Z6V7_9ZZZZ</name>
<dbReference type="EMBL" id="MT144382">
    <property type="protein sequence ID" value="QJA43623.1"/>
    <property type="molecule type" value="Genomic_DNA"/>
</dbReference>
<feature type="transmembrane region" description="Helical" evidence="2">
    <location>
        <begin position="391"/>
        <end position="409"/>
    </location>
</feature>
<evidence type="ECO:0008006" key="5">
    <source>
        <dbReference type="Google" id="ProtNLM"/>
    </source>
</evidence>
<feature type="compositionally biased region" description="Low complexity" evidence="1">
    <location>
        <begin position="237"/>
        <end position="249"/>
    </location>
</feature>
<dbReference type="AlphaFoldDB" id="A0A6H1Z6V7"/>
<keyword evidence="2" id="KW-0812">Transmembrane</keyword>
<evidence type="ECO:0000256" key="1">
    <source>
        <dbReference type="SAM" id="MobiDB-lite"/>
    </source>
</evidence>
<evidence type="ECO:0000313" key="3">
    <source>
        <dbReference type="EMBL" id="QJA43623.1"/>
    </source>
</evidence>
<accession>A0A6H1Z6V7</accession>
<sequence length="414" mass="43985">MISDIKAECWSDNTNTGRVVTRYGTTCPPGTENSPETGECLPPDEDPCLPTTGNKIGHRHKLGEIALGTIATTPPPPSVCTGNCRYSDPEMDGKPYRFVSGDPSGAWANFSYFGDGVSCQAGETEADAPSDKKPVADKTNECTNKVCLTVDESGNCQQYTYSCTATEKYTDPGNMDCDFGEFNGQSTCVPNSPSPKMTEKTTQTDVEVKENSDGSKDTKTTTTTTTTNCSGVGSCDKSTTTNVSNNKTNPDGSDGGTTESCTGDNCKDADGKTQEEREEEEENKPSVSGENCDVPVACEGDVIQCAILRQQKAEVCATEEAMDWEGNKQQVTDAVQGEQYQVKEELIEAPSFISSGTRFLSSGCPSPRRVNLLMGGSVEMDFAPFCSFAEGLAPVIVSCALLFAALYVGRGVGG</sequence>
<protein>
    <recommendedName>
        <fullName evidence="5">TspB protein</fullName>
    </recommendedName>
</protein>
<reference evidence="3" key="1">
    <citation type="submission" date="2020-03" db="EMBL/GenBank/DDBJ databases">
        <title>The deep terrestrial virosphere.</title>
        <authorList>
            <person name="Holmfeldt K."/>
            <person name="Nilsson E."/>
            <person name="Simone D."/>
            <person name="Lopez-Fernandez M."/>
            <person name="Wu X."/>
            <person name="de Brujin I."/>
            <person name="Lundin D."/>
            <person name="Andersson A."/>
            <person name="Bertilsson S."/>
            <person name="Dopson M."/>
        </authorList>
    </citation>
    <scope>NUCLEOTIDE SEQUENCE</scope>
    <source>
        <strain evidence="3">TM448A03113</strain>
        <strain evidence="4">TM448B01926</strain>
    </source>
</reference>
<proteinExistence type="predicted"/>
<feature type="region of interest" description="Disordered" evidence="1">
    <location>
        <begin position="188"/>
        <end position="291"/>
    </location>
</feature>
<feature type="compositionally biased region" description="Polar residues" evidence="1">
    <location>
        <begin position="188"/>
        <end position="205"/>
    </location>
</feature>
<feature type="compositionally biased region" description="Basic and acidic residues" evidence="1">
    <location>
        <begin position="265"/>
        <end position="275"/>
    </location>
</feature>
<dbReference type="NCBIfam" id="NF041109">
    <property type="entry name" value="VF_TspB_C_term"/>
    <property type="match status" value="1"/>
</dbReference>
<dbReference type="EMBL" id="MT144844">
    <property type="protein sequence ID" value="QJI00341.1"/>
    <property type="molecule type" value="Genomic_DNA"/>
</dbReference>
<evidence type="ECO:0000313" key="4">
    <source>
        <dbReference type="EMBL" id="QJI00341.1"/>
    </source>
</evidence>
<keyword evidence="2" id="KW-1133">Transmembrane helix</keyword>
<gene>
    <name evidence="3" type="ORF">TM448A03113_0009</name>
    <name evidence="4" type="ORF">TM448B01926_0008</name>
</gene>
<evidence type="ECO:0000256" key="2">
    <source>
        <dbReference type="SAM" id="Phobius"/>
    </source>
</evidence>
<organism evidence="3">
    <name type="scientific">viral metagenome</name>
    <dbReference type="NCBI Taxonomy" id="1070528"/>
    <lineage>
        <taxon>unclassified sequences</taxon>
        <taxon>metagenomes</taxon>
        <taxon>organismal metagenomes</taxon>
    </lineage>
</organism>
<feature type="compositionally biased region" description="Basic and acidic residues" evidence="1">
    <location>
        <begin position="206"/>
        <end position="219"/>
    </location>
</feature>
<keyword evidence="2" id="KW-0472">Membrane</keyword>
<feature type="region of interest" description="Disordered" evidence="1">
    <location>
        <begin position="27"/>
        <end position="46"/>
    </location>
</feature>